<evidence type="ECO:0000313" key="1">
    <source>
        <dbReference type="EMBL" id="SQB59843.1"/>
    </source>
</evidence>
<reference evidence="1 2" key="1">
    <citation type="submission" date="2018-06" db="EMBL/GenBank/DDBJ databases">
        <authorList>
            <consortium name="Pathogen Informatics"/>
            <person name="Doyle S."/>
        </authorList>
    </citation>
    <scope>NUCLEOTIDE SEQUENCE [LARGE SCALE GENOMIC DNA]</scope>
    <source>
        <strain evidence="1 2">NCTC10719</strain>
    </source>
</reference>
<dbReference type="Proteomes" id="UP000249986">
    <property type="component" value="Unassembled WGS sequence"/>
</dbReference>
<organism evidence="1 2">
    <name type="scientific">Clostridium perfringens</name>
    <dbReference type="NCBI Taxonomy" id="1502"/>
    <lineage>
        <taxon>Bacteria</taxon>
        <taxon>Bacillati</taxon>
        <taxon>Bacillota</taxon>
        <taxon>Clostridia</taxon>
        <taxon>Eubacteriales</taxon>
        <taxon>Clostridiaceae</taxon>
        <taxon>Clostridium</taxon>
    </lineage>
</organism>
<protein>
    <submittedName>
        <fullName evidence="1">Uncharacterized protein</fullName>
    </submittedName>
</protein>
<gene>
    <name evidence="1" type="ORF">NCTC10719_01386</name>
</gene>
<dbReference type="EMBL" id="UAWG01000008">
    <property type="protein sequence ID" value="SQB59843.1"/>
    <property type="molecule type" value="Genomic_DNA"/>
</dbReference>
<dbReference type="AlphaFoldDB" id="A0A2X2YA92"/>
<name>A0A2X2YA92_CLOPF</name>
<proteinExistence type="predicted"/>
<evidence type="ECO:0000313" key="2">
    <source>
        <dbReference type="Proteomes" id="UP000249986"/>
    </source>
</evidence>
<sequence length="40" mass="4761">MSVQCENCMNLKLFNKRKNQYCCGAIKNICFINIKKQRMC</sequence>
<dbReference type="RefSeq" id="WP_278286197.1">
    <property type="nucleotide sequence ID" value="NZ_JAALNH010000021.1"/>
</dbReference>
<accession>A0A2X2YA92</accession>